<reference evidence="4" key="1">
    <citation type="submission" date="2017-08" db="EMBL/GenBank/DDBJ databases">
        <title>A dynamic microbial community with high functional redundancy inhabits the cold, oxic subseafloor aquifer.</title>
        <authorList>
            <person name="Tully B.J."/>
            <person name="Wheat C.G."/>
            <person name="Glazer B.T."/>
            <person name="Huber J.A."/>
        </authorList>
    </citation>
    <scope>NUCLEOTIDE SEQUENCE [LARGE SCALE GENOMIC DNA]</scope>
</reference>
<comment type="caution">
    <text evidence="3">The sequence shown here is derived from an EMBL/GenBank/DDBJ whole genome shotgun (WGS) entry which is preliminary data.</text>
</comment>
<dbReference type="Proteomes" id="UP000218172">
    <property type="component" value="Unassembled WGS sequence"/>
</dbReference>
<feature type="compositionally biased region" description="Low complexity" evidence="1">
    <location>
        <begin position="68"/>
        <end position="82"/>
    </location>
</feature>
<gene>
    <name evidence="3" type="ORF">COC19_06775</name>
</gene>
<sequence>MKTSTLANHLLAILLLSPSLALAQDYEATLTEHGHPDLQGVWNFSTRVPLERPTRYGNVEFLSDVEASPNTQSRTSSNTSSAPRRRSSTSIIGGYNGFWNDREALQQSTRTSQIIYPLDGRIPAVNPGVQVQIGGDQTSDNYIPGTRPVRYTHGGISRDGPEYRGLSERCIVFNTGPPLLSGPYNNHIQIVQNADHVVVLVEMGFDARIVSIDNRPHIDGAIQQWSGDSRGYFEGSGLVIETRNFTNLVGSISLRGVAYGNAEDRLLIERFTPTGPNTLDYQFTIDDATTFSDKIIGITSMTRVDDRIYEYACHPGNYALKGILRAGRVEEAAAVNQ</sequence>
<dbReference type="EMBL" id="NVQR01000110">
    <property type="protein sequence ID" value="PCH59715.1"/>
    <property type="molecule type" value="Genomic_DNA"/>
</dbReference>
<proteinExistence type="predicted"/>
<dbReference type="AlphaFoldDB" id="A0A2A4MHW6"/>
<organism evidence="3 4">
    <name type="scientific">SAR86 cluster bacterium</name>
    <dbReference type="NCBI Taxonomy" id="2030880"/>
    <lineage>
        <taxon>Bacteria</taxon>
        <taxon>Pseudomonadati</taxon>
        <taxon>Pseudomonadota</taxon>
        <taxon>Gammaproteobacteria</taxon>
        <taxon>SAR86 cluster</taxon>
    </lineage>
</organism>
<feature type="signal peptide" evidence="2">
    <location>
        <begin position="1"/>
        <end position="23"/>
    </location>
</feature>
<protein>
    <submittedName>
        <fullName evidence="3">Uncharacterized protein</fullName>
    </submittedName>
</protein>
<evidence type="ECO:0000313" key="4">
    <source>
        <dbReference type="Proteomes" id="UP000218172"/>
    </source>
</evidence>
<accession>A0A2A4MHW6</accession>
<evidence type="ECO:0000256" key="1">
    <source>
        <dbReference type="SAM" id="MobiDB-lite"/>
    </source>
</evidence>
<name>A0A2A4MHW6_9GAMM</name>
<feature type="region of interest" description="Disordered" evidence="1">
    <location>
        <begin position="64"/>
        <end position="89"/>
    </location>
</feature>
<evidence type="ECO:0000313" key="3">
    <source>
        <dbReference type="EMBL" id="PCH59715.1"/>
    </source>
</evidence>
<feature type="chain" id="PRO_5013014694" evidence="2">
    <location>
        <begin position="24"/>
        <end position="337"/>
    </location>
</feature>
<evidence type="ECO:0000256" key="2">
    <source>
        <dbReference type="SAM" id="SignalP"/>
    </source>
</evidence>
<keyword evidence="2" id="KW-0732">Signal</keyword>